<evidence type="ECO:0000313" key="2">
    <source>
        <dbReference type="EMBL" id="TPE60989.1"/>
    </source>
</evidence>
<organism evidence="2 3">
    <name type="scientific">Sandaracinobacter neustonicus</name>
    <dbReference type="NCBI Taxonomy" id="1715348"/>
    <lineage>
        <taxon>Bacteria</taxon>
        <taxon>Pseudomonadati</taxon>
        <taxon>Pseudomonadota</taxon>
        <taxon>Alphaproteobacteria</taxon>
        <taxon>Sphingomonadales</taxon>
        <taxon>Sphingosinicellaceae</taxon>
        <taxon>Sandaracinobacter</taxon>
    </lineage>
</organism>
<evidence type="ECO:0000313" key="3">
    <source>
        <dbReference type="Proteomes" id="UP000319897"/>
    </source>
</evidence>
<dbReference type="SUPFAM" id="SSF54909">
    <property type="entry name" value="Dimeric alpha+beta barrel"/>
    <property type="match status" value="1"/>
</dbReference>
<accession>A0A501XKN5</accession>
<dbReference type="InterPro" id="IPR011008">
    <property type="entry name" value="Dimeric_a/b-barrel"/>
</dbReference>
<gene>
    <name evidence="2" type="ORF">FJQ54_08775</name>
</gene>
<dbReference type="PANTHER" id="PTHR41521">
    <property type="match status" value="1"/>
</dbReference>
<feature type="domain" description="DUF1330" evidence="1">
    <location>
        <begin position="4"/>
        <end position="96"/>
    </location>
</feature>
<protein>
    <submittedName>
        <fullName evidence="2">DUF1330 domain-containing protein</fullName>
    </submittedName>
</protein>
<keyword evidence="3" id="KW-1185">Reference proteome</keyword>
<dbReference type="OrthoDB" id="9806380at2"/>
<dbReference type="PANTHER" id="PTHR41521:SF4">
    <property type="entry name" value="BLR0684 PROTEIN"/>
    <property type="match status" value="1"/>
</dbReference>
<sequence length="103" mass="11726">MTAKGYVIARVSVQDSDAYAHYAQLARLAMERHGARILARGGRYHELEGAARPRNVILEFDSYDAALRYWQSPEYQDARRHRLHAAEIELCVVEGVDEPVGDR</sequence>
<dbReference type="Proteomes" id="UP000319897">
    <property type="component" value="Unassembled WGS sequence"/>
</dbReference>
<proteinExistence type="predicted"/>
<reference evidence="2 3" key="1">
    <citation type="submission" date="2019-06" db="EMBL/GenBank/DDBJ databases">
        <authorList>
            <person name="Lee I."/>
            <person name="Jang G.I."/>
            <person name="Hwang C.Y."/>
        </authorList>
    </citation>
    <scope>NUCLEOTIDE SEQUENCE [LARGE SCALE GENOMIC DNA]</scope>
    <source>
        <strain evidence="2 3">PAMC 28131</strain>
    </source>
</reference>
<name>A0A501XKN5_9SPHN</name>
<dbReference type="Pfam" id="PF07045">
    <property type="entry name" value="DUF1330"/>
    <property type="match status" value="1"/>
</dbReference>
<dbReference type="AlphaFoldDB" id="A0A501XKN5"/>
<comment type="caution">
    <text evidence="2">The sequence shown here is derived from an EMBL/GenBank/DDBJ whole genome shotgun (WGS) entry which is preliminary data.</text>
</comment>
<dbReference type="EMBL" id="VFSU01000024">
    <property type="protein sequence ID" value="TPE60989.1"/>
    <property type="molecule type" value="Genomic_DNA"/>
</dbReference>
<dbReference type="RefSeq" id="WP_140928047.1">
    <property type="nucleotide sequence ID" value="NZ_VFSU01000024.1"/>
</dbReference>
<evidence type="ECO:0000259" key="1">
    <source>
        <dbReference type="Pfam" id="PF07045"/>
    </source>
</evidence>
<dbReference type="InterPro" id="IPR010753">
    <property type="entry name" value="DUF1330"/>
</dbReference>
<dbReference type="Gene3D" id="3.30.70.100">
    <property type="match status" value="1"/>
</dbReference>